<evidence type="ECO:0000313" key="6">
    <source>
        <dbReference type="EMBL" id="CDY60348.1"/>
    </source>
</evidence>
<dbReference type="Gramene" id="CDY60348">
    <property type="protein sequence ID" value="CDY60348"/>
    <property type="gene ID" value="GSBRNA2T00028511001"/>
</dbReference>
<dbReference type="PROSITE" id="PS51257">
    <property type="entry name" value="PROKAR_LIPOPROTEIN"/>
    <property type="match status" value="1"/>
</dbReference>
<evidence type="ECO:0000313" key="7">
    <source>
        <dbReference type="Proteomes" id="UP000028999"/>
    </source>
</evidence>
<dbReference type="GO" id="GO:0006396">
    <property type="term" value="P:RNA processing"/>
    <property type="evidence" value="ECO:0007669"/>
    <property type="project" value="InterPro"/>
</dbReference>
<feature type="binding site" evidence="4">
    <location>
        <position position="460"/>
    </location>
    <ligand>
        <name>S-adenosyl-L-methionine</name>
        <dbReference type="ChEBI" id="CHEBI:59789"/>
    </ligand>
</feature>
<dbReference type="InterPro" id="IPR045850">
    <property type="entry name" value="TRM2_met"/>
</dbReference>
<feature type="binding site" evidence="4">
    <location>
        <position position="423"/>
    </location>
    <ligand>
        <name>S-adenosyl-L-methionine</name>
        <dbReference type="ChEBI" id="CHEBI:59789"/>
    </ligand>
</feature>
<organism evidence="6 7">
    <name type="scientific">Brassica napus</name>
    <name type="common">Rape</name>
    <dbReference type="NCBI Taxonomy" id="3708"/>
    <lineage>
        <taxon>Eukaryota</taxon>
        <taxon>Viridiplantae</taxon>
        <taxon>Streptophyta</taxon>
        <taxon>Embryophyta</taxon>
        <taxon>Tracheophyta</taxon>
        <taxon>Spermatophyta</taxon>
        <taxon>Magnoliopsida</taxon>
        <taxon>eudicotyledons</taxon>
        <taxon>Gunneridae</taxon>
        <taxon>Pentapetalae</taxon>
        <taxon>rosids</taxon>
        <taxon>malvids</taxon>
        <taxon>Brassicales</taxon>
        <taxon>Brassicaceae</taxon>
        <taxon>Brassiceae</taxon>
        <taxon>Brassica</taxon>
    </lineage>
</organism>
<sequence length="548" mass="60913">MRLHCLLSKSLALWTMTFLLSCNSCGTCVHLYPTTIPHNILILTGDGDFNKDIQNLEGDGHNVMVVHSRESISERFREDRQIRTFLGLEREADKTAKQRRREWFNEKKAARKYKSAREALSPLADLSYADQLEQKKASIMQKLEKLTGNERKACPNGKSLPELVLQSREIGGLSCKLEGIIESPLTNGYRNKCEFSTGYSGEWKLTVGVVLGTDSAGVTVVEEAVNCPSISKLACQYASIFRSFLEKSRLPVWNMSKSCGFWRQLTVREGSKPGVFSNDEDADSRIAEVMLMVQVCTRDTNEAVVATEFEELAKAFAEGARASSPPLPLTVLVVQDHVGISNFAQPDCPLRLLPIQMSDNGTHHDQPTNVLTEALIHDHINNLRFSISPTALFRFNTGAAEKLYSLAGDWSDLCPDTLLFDVYCGTGTIGLTLAHRVRMAEYVMSSLLKDEISNAIAIVDPGYPGLHPDVIEALRTHPGLKTLVYISLSPEKLVANAIELCRPSFEKTGQENKAKKMPASEPFKPVKAMAVDLSPHTHYCEMVMLFNR</sequence>
<proteinExistence type="inferred from homology"/>
<evidence type="ECO:0000256" key="3">
    <source>
        <dbReference type="ARBA" id="ARBA00022691"/>
    </source>
</evidence>
<reference evidence="6 7" key="1">
    <citation type="journal article" date="2014" name="Science">
        <title>Plant genetics. Early allopolyploid evolution in the post-Neolithic Brassica napus oilseed genome.</title>
        <authorList>
            <person name="Chalhoub B."/>
            <person name="Denoeud F."/>
            <person name="Liu S."/>
            <person name="Parkin I.A."/>
            <person name="Tang H."/>
            <person name="Wang X."/>
            <person name="Chiquet J."/>
            <person name="Belcram H."/>
            <person name="Tong C."/>
            <person name="Samans B."/>
            <person name="Correa M."/>
            <person name="Da Silva C."/>
            <person name="Just J."/>
            <person name="Falentin C."/>
            <person name="Koh C.S."/>
            <person name="Le Clainche I."/>
            <person name="Bernard M."/>
            <person name="Bento P."/>
            <person name="Noel B."/>
            <person name="Labadie K."/>
            <person name="Alberti A."/>
            <person name="Charles M."/>
            <person name="Arnaud D."/>
            <person name="Guo H."/>
            <person name="Daviaud C."/>
            <person name="Alamery S."/>
            <person name="Jabbari K."/>
            <person name="Zhao M."/>
            <person name="Edger P.P."/>
            <person name="Chelaifa H."/>
            <person name="Tack D."/>
            <person name="Lassalle G."/>
            <person name="Mestiri I."/>
            <person name="Schnel N."/>
            <person name="Le Paslier M.C."/>
            <person name="Fan G."/>
            <person name="Renault V."/>
            <person name="Bayer P.E."/>
            <person name="Golicz A.A."/>
            <person name="Manoli S."/>
            <person name="Lee T.H."/>
            <person name="Thi V.H."/>
            <person name="Chalabi S."/>
            <person name="Hu Q."/>
            <person name="Fan C."/>
            <person name="Tollenaere R."/>
            <person name="Lu Y."/>
            <person name="Battail C."/>
            <person name="Shen J."/>
            <person name="Sidebottom C.H."/>
            <person name="Wang X."/>
            <person name="Canaguier A."/>
            <person name="Chauveau A."/>
            <person name="Berard A."/>
            <person name="Deniot G."/>
            <person name="Guan M."/>
            <person name="Liu Z."/>
            <person name="Sun F."/>
            <person name="Lim Y.P."/>
            <person name="Lyons E."/>
            <person name="Town C.D."/>
            <person name="Bancroft I."/>
            <person name="Wang X."/>
            <person name="Meng J."/>
            <person name="Ma J."/>
            <person name="Pires J.C."/>
            <person name="King G.J."/>
            <person name="Brunel D."/>
            <person name="Delourme R."/>
            <person name="Renard M."/>
            <person name="Aury J.M."/>
            <person name="Adams K.L."/>
            <person name="Batley J."/>
            <person name="Snowdon R.J."/>
            <person name="Tost J."/>
            <person name="Edwards D."/>
            <person name="Zhou Y."/>
            <person name="Hua W."/>
            <person name="Sharpe A.G."/>
            <person name="Paterson A.H."/>
            <person name="Guan C."/>
            <person name="Wincker P."/>
        </authorList>
    </citation>
    <scope>NUCLEOTIDE SEQUENCE [LARGE SCALE GENOMIC DNA]</scope>
    <source>
        <strain evidence="7">cv. Darmor-bzh</strain>
    </source>
</reference>
<dbReference type="InterPro" id="IPR010280">
    <property type="entry name" value="U5_MeTrfase_fam"/>
</dbReference>
<feature type="chain" id="PRO_5001739042" evidence="5">
    <location>
        <begin position="22"/>
        <end position="548"/>
    </location>
</feature>
<dbReference type="PaxDb" id="3708-A0A078J8Y8"/>
<protein>
    <submittedName>
        <fullName evidence="6">BnaCnng36030D protein</fullName>
    </submittedName>
</protein>
<dbReference type="SUPFAM" id="SSF53335">
    <property type="entry name" value="S-adenosyl-L-methionine-dependent methyltransferases"/>
    <property type="match status" value="1"/>
</dbReference>
<name>A0A078J8Y8_BRANA</name>
<dbReference type="AlphaFoldDB" id="A0A078J8Y8"/>
<dbReference type="GO" id="GO:0008173">
    <property type="term" value="F:RNA methyltransferase activity"/>
    <property type="evidence" value="ECO:0007669"/>
    <property type="project" value="InterPro"/>
</dbReference>
<comment type="similarity">
    <text evidence="4">Belongs to the class I-like SAM-binding methyltransferase superfamily. RNA M5U methyltransferase family.</text>
</comment>
<gene>
    <name evidence="6" type="primary">BnaCnng36030D</name>
    <name evidence="6" type="ORF">GSBRNA2T00028511001</name>
</gene>
<dbReference type="PANTHER" id="PTHR45904:SF2">
    <property type="entry name" value="TRNA (URACIL-5-)-METHYLTRANSFERASE HOMOLOG A"/>
    <property type="match status" value="1"/>
</dbReference>
<dbReference type="PROSITE" id="PS51687">
    <property type="entry name" value="SAM_MT_RNA_M5U"/>
    <property type="match status" value="1"/>
</dbReference>
<dbReference type="Gene3D" id="3.40.50.150">
    <property type="entry name" value="Vaccinia Virus protein VP39"/>
    <property type="match status" value="3"/>
</dbReference>
<feature type="signal peptide" evidence="5">
    <location>
        <begin position="1"/>
        <end position="21"/>
    </location>
</feature>
<comment type="caution">
    <text evidence="4">Lacks conserved residue(s) required for the propagation of feature annotation.</text>
</comment>
<keyword evidence="7" id="KW-1185">Reference proteome</keyword>
<accession>A0A078J8Y8</accession>
<evidence type="ECO:0000256" key="4">
    <source>
        <dbReference type="PROSITE-ProRule" id="PRU01024"/>
    </source>
</evidence>
<dbReference type="Gene3D" id="2.40.50.1070">
    <property type="match status" value="1"/>
</dbReference>
<keyword evidence="2 4" id="KW-0808">Transferase</keyword>
<dbReference type="STRING" id="3708.A0A078J8Y8"/>
<evidence type="ECO:0000256" key="2">
    <source>
        <dbReference type="ARBA" id="ARBA00022679"/>
    </source>
</evidence>
<dbReference type="Proteomes" id="UP000028999">
    <property type="component" value="Unassembled WGS sequence"/>
</dbReference>
<dbReference type="GO" id="GO:0032259">
    <property type="term" value="P:methylation"/>
    <property type="evidence" value="ECO:0007669"/>
    <property type="project" value="UniProtKB-KW"/>
</dbReference>
<keyword evidence="1 4" id="KW-0489">Methyltransferase</keyword>
<dbReference type="InterPro" id="IPR029063">
    <property type="entry name" value="SAM-dependent_MTases_sf"/>
</dbReference>
<evidence type="ECO:0000256" key="5">
    <source>
        <dbReference type="SAM" id="SignalP"/>
    </source>
</evidence>
<keyword evidence="3 4" id="KW-0949">S-adenosyl-L-methionine</keyword>
<keyword evidence="5" id="KW-0732">Signal</keyword>
<dbReference type="EMBL" id="LK033872">
    <property type="protein sequence ID" value="CDY60348.1"/>
    <property type="molecule type" value="Genomic_DNA"/>
</dbReference>
<dbReference type="PANTHER" id="PTHR45904">
    <property type="entry name" value="TRNA (URACIL-5-)-METHYLTRANSFERASE"/>
    <property type="match status" value="1"/>
</dbReference>
<evidence type="ECO:0000256" key="1">
    <source>
        <dbReference type="ARBA" id="ARBA00022603"/>
    </source>
</evidence>